<dbReference type="GO" id="GO:0042612">
    <property type="term" value="C:MHC class I protein complex"/>
    <property type="evidence" value="ECO:0007669"/>
    <property type="project" value="UniProtKB-KW"/>
</dbReference>
<evidence type="ECO:0000256" key="6">
    <source>
        <dbReference type="ARBA" id="ARBA00022989"/>
    </source>
</evidence>
<keyword evidence="7 12" id="KW-0472">Membrane</keyword>
<proteinExistence type="evidence at transcript level"/>
<dbReference type="GO" id="GO:0042605">
    <property type="term" value="F:peptide antigen binding"/>
    <property type="evidence" value="ECO:0007669"/>
    <property type="project" value="TreeGrafter"/>
</dbReference>
<dbReference type="GO" id="GO:0005615">
    <property type="term" value="C:extracellular space"/>
    <property type="evidence" value="ECO:0007669"/>
    <property type="project" value="TreeGrafter"/>
</dbReference>
<dbReference type="GO" id="GO:0031901">
    <property type="term" value="C:early endosome membrane"/>
    <property type="evidence" value="ECO:0007669"/>
    <property type="project" value="UniProtKB-ARBA"/>
</dbReference>
<dbReference type="GO" id="GO:0002486">
    <property type="term" value="P:antigen processing and presentation of endogenous peptide antigen via MHC class I via ER pathway, TAP-independent"/>
    <property type="evidence" value="ECO:0007669"/>
    <property type="project" value="TreeGrafter"/>
</dbReference>
<evidence type="ECO:0000313" key="15">
    <source>
        <dbReference type="EMBL" id="AJZ73998.1"/>
    </source>
</evidence>
<dbReference type="GO" id="GO:0012507">
    <property type="term" value="C:ER to Golgi transport vesicle membrane"/>
    <property type="evidence" value="ECO:0007669"/>
    <property type="project" value="UniProtKB-ARBA"/>
</dbReference>
<keyword evidence="2" id="KW-0490">MHC I</keyword>
<keyword evidence="5" id="KW-0391">Immunity</keyword>
<dbReference type="AlphaFoldDB" id="A0A0D5W7N2"/>
<evidence type="ECO:0000256" key="12">
    <source>
        <dbReference type="SAM" id="Phobius"/>
    </source>
</evidence>
<dbReference type="InterPro" id="IPR010579">
    <property type="entry name" value="MHC_I_a_C"/>
</dbReference>
<dbReference type="EMBL" id="KP176500">
    <property type="protein sequence ID" value="AJZ73998.1"/>
    <property type="molecule type" value="mRNA"/>
</dbReference>
<dbReference type="FunFam" id="2.60.40.10:FF:000014">
    <property type="entry name" value="H-2 class I histocompatibility antigen, alpha chain"/>
    <property type="match status" value="1"/>
</dbReference>
<accession>A0A0D5W7N2</accession>
<dbReference type="Pfam" id="PF07654">
    <property type="entry name" value="C1-set"/>
    <property type="match status" value="1"/>
</dbReference>
<dbReference type="GO" id="GO:0006955">
    <property type="term" value="P:immune response"/>
    <property type="evidence" value="ECO:0007669"/>
    <property type="project" value="InterPro"/>
</dbReference>
<dbReference type="PANTHER" id="PTHR16675:SF270">
    <property type="entry name" value="HLA CLASS I HISTOCOMPATIBILITY ANTIGEN, B ALPHA CHAIN"/>
    <property type="match status" value="1"/>
</dbReference>
<dbReference type="InterPro" id="IPR013783">
    <property type="entry name" value="Ig-like_fold"/>
</dbReference>
<dbReference type="GO" id="GO:0055038">
    <property type="term" value="C:recycling endosome membrane"/>
    <property type="evidence" value="ECO:0007669"/>
    <property type="project" value="UniProtKB-ARBA"/>
</dbReference>
<keyword evidence="3 12" id="KW-0812">Transmembrane</keyword>
<protein>
    <submittedName>
        <fullName evidence="15">MHC class I antigen</fullName>
    </submittedName>
</protein>
<sequence>MRVMAPRSLLLLLSGTLALTETWAGSHSLRYFSTAVSRPGRGEPRFIAVGYVDDTQFVRFDSDAESPKMEPRAPWMEQEGPEYWDRETRRAKDNAQIHRVDLGTALRYYNQSEGGSHTVQRMYGCDLGPDGRLLRGYYQLAYDGKDYIALNGDLRSWTAADMAAQNTQRKWEAARAAEQWRAYLEGTCVQWLRRYLENGKETLQRADPPKTHVTHHPVSDHEATLRCWALGFYPAEITMTWQRDGEDETQDTELVETRPGGDGIFQKWAAVVVPSGEEQRYTCHVQHEGLPEPLTLRWEPSSQPTIPIMGIVAGLAVLGAVFTGAVVAAVMWRRKSSGGKGGSYSQAASNDSAQGSDVSLTA</sequence>
<name>A0A0D5W7N2_CERAT</name>
<dbReference type="InterPro" id="IPR050208">
    <property type="entry name" value="MHC_class-I_related"/>
</dbReference>
<dbReference type="GO" id="GO:0000139">
    <property type="term" value="C:Golgi membrane"/>
    <property type="evidence" value="ECO:0007669"/>
    <property type="project" value="UniProtKB-ARBA"/>
</dbReference>
<dbReference type="InterPro" id="IPR011162">
    <property type="entry name" value="MHC_I/II-like_Ag-recog"/>
</dbReference>
<evidence type="ECO:0000259" key="14">
    <source>
        <dbReference type="PROSITE" id="PS50835"/>
    </source>
</evidence>
<dbReference type="GO" id="GO:0098553">
    <property type="term" value="C:lumenal side of endoplasmic reticulum membrane"/>
    <property type="evidence" value="ECO:0007669"/>
    <property type="project" value="UniProtKB-ARBA"/>
</dbReference>
<feature type="compositionally biased region" description="Polar residues" evidence="11">
    <location>
        <begin position="346"/>
        <end position="362"/>
    </location>
</feature>
<dbReference type="SUPFAM" id="SSF54452">
    <property type="entry name" value="MHC antigen-recognition domain"/>
    <property type="match status" value="1"/>
</dbReference>
<keyword evidence="9" id="KW-0325">Glycoprotein</keyword>
<dbReference type="PRINTS" id="PR01638">
    <property type="entry name" value="MHCCLASSI"/>
</dbReference>
<feature type="domain" description="Ig-like" evidence="14">
    <location>
        <begin position="209"/>
        <end position="297"/>
    </location>
</feature>
<dbReference type="SUPFAM" id="SSF48726">
    <property type="entry name" value="Immunoglobulin"/>
    <property type="match status" value="1"/>
</dbReference>
<dbReference type="FunFam" id="3.30.500.10:FF:000001">
    <property type="entry name" value="H-2 class I histocompatibility antigen, alpha chain"/>
    <property type="match status" value="1"/>
</dbReference>
<dbReference type="Pfam" id="PF06623">
    <property type="entry name" value="MHC_I_C"/>
    <property type="match status" value="1"/>
</dbReference>
<dbReference type="SMART" id="SM00407">
    <property type="entry name" value="IGc1"/>
    <property type="match status" value="1"/>
</dbReference>
<evidence type="ECO:0000256" key="13">
    <source>
        <dbReference type="SAM" id="SignalP"/>
    </source>
</evidence>
<comment type="subcellular location">
    <subcellularLocation>
        <location evidence="1">Membrane</location>
        <topology evidence="1">Single-pass membrane protein</topology>
    </subcellularLocation>
</comment>
<dbReference type="InterPro" id="IPR003006">
    <property type="entry name" value="Ig/MHC_CS"/>
</dbReference>
<dbReference type="GO" id="GO:0030670">
    <property type="term" value="C:phagocytic vesicle membrane"/>
    <property type="evidence" value="ECO:0007669"/>
    <property type="project" value="UniProtKB-ARBA"/>
</dbReference>
<dbReference type="InterPro" id="IPR036179">
    <property type="entry name" value="Ig-like_dom_sf"/>
</dbReference>
<gene>
    <name evidence="15" type="primary">Ceat-B</name>
</gene>
<keyword evidence="4 13" id="KW-0732">Signal</keyword>
<evidence type="ECO:0000256" key="8">
    <source>
        <dbReference type="ARBA" id="ARBA00023157"/>
    </source>
</evidence>
<evidence type="ECO:0000256" key="2">
    <source>
        <dbReference type="ARBA" id="ARBA00022451"/>
    </source>
</evidence>
<reference evidence="15" key="1">
    <citation type="journal article" date="2015" name="Immunogenetics">
        <title>Novel MHC class I full-length allele and haplotype characterization in sooty mangabeys.</title>
        <authorList>
            <person name="Heimbruch K.E."/>
            <person name="Karl J.A."/>
            <person name="Wiseman R.W."/>
            <person name="Dudley D.M."/>
            <person name="Johnson Z."/>
            <person name="Kaur A."/>
            <person name="O'Connor D.H."/>
        </authorList>
    </citation>
    <scope>NUCLEOTIDE SEQUENCE</scope>
</reference>
<keyword evidence="8" id="KW-1015">Disulfide bond</keyword>
<feature type="region of interest" description="Disordered" evidence="11">
    <location>
        <begin position="338"/>
        <end position="362"/>
    </location>
</feature>
<evidence type="ECO:0000256" key="5">
    <source>
        <dbReference type="ARBA" id="ARBA00022859"/>
    </source>
</evidence>
<evidence type="ECO:0000256" key="3">
    <source>
        <dbReference type="ARBA" id="ARBA00022692"/>
    </source>
</evidence>
<dbReference type="Gene3D" id="2.60.40.10">
    <property type="entry name" value="Immunoglobulins"/>
    <property type="match status" value="1"/>
</dbReference>
<dbReference type="InterPro" id="IPR037055">
    <property type="entry name" value="MHC_I-like_Ag-recog_sf"/>
</dbReference>
<evidence type="ECO:0000256" key="9">
    <source>
        <dbReference type="ARBA" id="ARBA00023180"/>
    </source>
</evidence>
<dbReference type="InterPro" id="IPR011161">
    <property type="entry name" value="MHC_I-like_Ag-recog"/>
</dbReference>
<dbReference type="GO" id="GO:0009897">
    <property type="term" value="C:external side of plasma membrane"/>
    <property type="evidence" value="ECO:0007669"/>
    <property type="project" value="TreeGrafter"/>
</dbReference>
<dbReference type="GO" id="GO:0005102">
    <property type="term" value="F:signaling receptor binding"/>
    <property type="evidence" value="ECO:0007669"/>
    <property type="project" value="TreeGrafter"/>
</dbReference>
<dbReference type="PROSITE" id="PS50835">
    <property type="entry name" value="IG_LIKE"/>
    <property type="match status" value="1"/>
</dbReference>
<organism evidence="15">
    <name type="scientific">Cercocebus atys</name>
    <name type="common">Sooty mangabey</name>
    <name type="synonym">Cercocebus torquatus atys</name>
    <dbReference type="NCBI Taxonomy" id="9531"/>
    <lineage>
        <taxon>Eukaryota</taxon>
        <taxon>Metazoa</taxon>
        <taxon>Chordata</taxon>
        <taxon>Craniata</taxon>
        <taxon>Vertebrata</taxon>
        <taxon>Euteleostomi</taxon>
        <taxon>Mammalia</taxon>
        <taxon>Eutheria</taxon>
        <taxon>Euarchontoglires</taxon>
        <taxon>Primates</taxon>
        <taxon>Haplorrhini</taxon>
        <taxon>Catarrhini</taxon>
        <taxon>Cercopithecidae</taxon>
        <taxon>Cercopithecinae</taxon>
        <taxon>Cercocebus</taxon>
    </lineage>
</organism>
<comment type="similarity">
    <text evidence="10">Belongs to the MHC class I family.</text>
</comment>
<keyword evidence="6 12" id="KW-1133">Transmembrane helix</keyword>
<evidence type="ECO:0000256" key="11">
    <source>
        <dbReference type="SAM" id="MobiDB-lite"/>
    </source>
</evidence>
<dbReference type="InterPro" id="IPR001039">
    <property type="entry name" value="MHC_I_a_a1/a2"/>
</dbReference>
<dbReference type="GO" id="GO:0001916">
    <property type="term" value="P:positive regulation of T cell mediated cytotoxicity"/>
    <property type="evidence" value="ECO:0007669"/>
    <property type="project" value="TreeGrafter"/>
</dbReference>
<dbReference type="GO" id="GO:0002476">
    <property type="term" value="P:antigen processing and presentation of endogenous peptide antigen via MHC class Ib"/>
    <property type="evidence" value="ECO:0007669"/>
    <property type="project" value="TreeGrafter"/>
</dbReference>
<feature type="chain" id="PRO_5002297928" evidence="13">
    <location>
        <begin position="25"/>
        <end position="362"/>
    </location>
</feature>
<feature type="signal peptide" evidence="13">
    <location>
        <begin position="1"/>
        <end position="24"/>
    </location>
</feature>
<feature type="transmembrane region" description="Helical" evidence="12">
    <location>
        <begin position="308"/>
        <end position="332"/>
    </location>
</feature>
<dbReference type="InterPro" id="IPR007110">
    <property type="entry name" value="Ig-like_dom"/>
</dbReference>
<evidence type="ECO:0000256" key="7">
    <source>
        <dbReference type="ARBA" id="ARBA00023136"/>
    </source>
</evidence>
<dbReference type="InterPro" id="IPR003597">
    <property type="entry name" value="Ig_C1-set"/>
</dbReference>
<evidence type="ECO:0000256" key="4">
    <source>
        <dbReference type="ARBA" id="ARBA00022729"/>
    </source>
</evidence>
<dbReference type="Gene3D" id="3.30.500.10">
    <property type="entry name" value="MHC class I-like antigen recognition-like"/>
    <property type="match status" value="1"/>
</dbReference>
<evidence type="ECO:0000256" key="10">
    <source>
        <dbReference type="RuleBase" id="RU004439"/>
    </source>
</evidence>
<dbReference type="PROSITE" id="PS00290">
    <property type="entry name" value="IG_MHC"/>
    <property type="match status" value="1"/>
</dbReference>
<dbReference type="Pfam" id="PF00129">
    <property type="entry name" value="MHC_I"/>
    <property type="match status" value="1"/>
</dbReference>
<dbReference type="PANTHER" id="PTHR16675">
    <property type="entry name" value="MHC CLASS I-RELATED"/>
    <property type="match status" value="1"/>
</dbReference>
<evidence type="ECO:0000256" key="1">
    <source>
        <dbReference type="ARBA" id="ARBA00004167"/>
    </source>
</evidence>